<dbReference type="EMBL" id="GBRH01196135">
    <property type="protein sequence ID" value="JAE01761.1"/>
    <property type="molecule type" value="Transcribed_RNA"/>
</dbReference>
<protein>
    <submittedName>
        <fullName evidence="1">Uncharacterized protein</fullName>
    </submittedName>
</protein>
<organism evidence="1">
    <name type="scientific">Arundo donax</name>
    <name type="common">Giant reed</name>
    <name type="synonym">Donax arundinaceus</name>
    <dbReference type="NCBI Taxonomy" id="35708"/>
    <lineage>
        <taxon>Eukaryota</taxon>
        <taxon>Viridiplantae</taxon>
        <taxon>Streptophyta</taxon>
        <taxon>Embryophyta</taxon>
        <taxon>Tracheophyta</taxon>
        <taxon>Spermatophyta</taxon>
        <taxon>Magnoliopsida</taxon>
        <taxon>Liliopsida</taxon>
        <taxon>Poales</taxon>
        <taxon>Poaceae</taxon>
        <taxon>PACMAD clade</taxon>
        <taxon>Arundinoideae</taxon>
        <taxon>Arundineae</taxon>
        <taxon>Arundo</taxon>
    </lineage>
</organism>
<accession>A0A0A9EV58</accession>
<reference evidence="1" key="2">
    <citation type="journal article" date="2015" name="Data Brief">
        <title>Shoot transcriptome of the giant reed, Arundo donax.</title>
        <authorList>
            <person name="Barrero R.A."/>
            <person name="Guerrero F.D."/>
            <person name="Moolhuijzen P."/>
            <person name="Goolsby J.A."/>
            <person name="Tidwell J."/>
            <person name="Bellgard S.E."/>
            <person name="Bellgard M.I."/>
        </authorList>
    </citation>
    <scope>NUCLEOTIDE SEQUENCE</scope>
    <source>
        <tissue evidence="1">Shoot tissue taken approximately 20 cm above the soil surface</tissue>
    </source>
</reference>
<sequence length="24" mass="2750">MFNTWCILCHKAQEHSLRTSASSV</sequence>
<dbReference type="AlphaFoldDB" id="A0A0A9EV58"/>
<name>A0A0A9EV58_ARUDO</name>
<reference evidence="1" key="1">
    <citation type="submission" date="2014-09" db="EMBL/GenBank/DDBJ databases">
        <authorList>
            <person name="Magalhaes I.L.F."/>
            <person name="Oliveira U."/>
            <person name="Santos F.R."/>
            <person name="Vidigal T.H.D.A."/>
            <person name="Brescovit A.D."/>
            <person name="Santos A.J."/>
        </authorList>
    </citation>
    <scope>NUCLEOTIDE SEQUENCE</scope>
    <source>
        <tissue evidence="1">Shoot tissue taken approximately 20 cm above the soil surface</tissue>
    </source>
</reference>
<evidence type="ECO:0000313" key="1">
    <source>
        <dbReference type="EMBL" id="JAE01761.1"/>
    </source>
</evidence>
<proteinExistence type="predicted"/>